<dbReference type="EMBL" id="DS022254">
    <property type="protein sequence ID" value="EWG50401.1"/>
    <property type="molecule type" value="Genomic_DNA"/>
</dbReference>
<reference evidence="1 2" key="1">
    <citation type="journal article" date="2010" name="Nature">
        <title>Comparative genomics reveals mobile pathogenicity chromosomes in Fusarium.</title>
        <authorList>
            <person name="Ma L.J."/>
            <person name="van der Does H.C."/>
            <person name="Borkovich K.A."/>
            <person name="Coleman J.J."/>
            <person name="Daboussi M.J."/>
            <person name="Di Pietro A."/>
            <person name="Dufresne M."/>
            <person name="Freitag M."/>
            <person name="Grabherr M."/>
            <person name="Henrissat B."/>
            <person name="Houterman P.M."/>
            <person name="Kang S."/>
            <person name="Shim W.B."/>
            <person name="Woloshuk C."/>
            <person name="Xie X."/>
            <person name="Xu J.R."/>
            <person name="Antoniw J."/>
            <person name="Baker S.E."/>
            <person name="Bluhm B.H."/>
            <person name="Breakspear A."/>
            <person name="Brown D.W."/>
            <person name="Butchko R.A."/>
            <person name="Chapman S."/>
            <person name="Coulson R."/>
            <person name="Coutinho P.M."/>
            <person name="Danchin E.G."/>
            <person name="Diener A."/>
            <person name="Gale L.R."/>
            <person name="Gardiner D.M."/>
            <person name="Goff S."/>
            <person name="Hammond-Kosack K.E."/>
            <person name="Hilburn K."/>
            <person name="Hua-Van A."/>
            <person name="Jonkers W."/>
            <person name="Kazan K."/>
            <person name="Kodira C.D."/>
            <person name="Koehrsen M."/>
            <person name="Kumar L."/>
            <person name="Lee Y.H."/>
            <person name="Li L."/>
            <person name="Manners J.M."/>
            <person name="Miranda-Saavedra D."/>
            <person name="Mukherjee M."/>
            <person name="Park G."/>
            <person name="Park J."/>
            <person name="Park S.Y."/>
            <person name="Proctor R.H."/>
            <person name="Regev A."/>
            <person name="Ruiz-Roldan M.C."/>
            <person name="Sain D."/>
            <person name="Sakthikumar S."/>
            <person name="Sykes S."/>
            <person name="Schwartz D.C."/>
            <person name="Turgeon B.G."/>
            <person name="Wapinski I."/>
            <person name="Yoder O."/>
            <person name="Young S."/>
            <person name="Zeng Q."/>
            <person name="Zhou S."/>
            <person name="Galagan J."/>
            <person name="Cuomo C.A."/>
            <person name="Kistler H.C."/>
            <person name="Rep M."/>
        </authorList>
    </citation>
    <scope>NUCLEOTIDE SEQUENCE [LARGE SCALE GENOMIC DNA]</scope>
    <source>
        <strain evidence="2">M3125 / FGSC 7600</strain>
    </source>
</reference>
<dbReference type="KEGG" id="fvr:FVEG_09635"/>
<gene>
    <name evidence="1" type="ORF">FVEG_09635</name>
</gene>
<keyword evidence="2" id="KW-1185">Reference proteome</keyword>
<dbReference type="GeneID" id="30067279"/>
<dbReference type="VEuPathDB" id="FungiDB:FVEG_09635"/>
<dbReference type="EMBL" id="CM000578">
    <property type="protein sequence ID" value="EWG50401.1"/>
    <property type="molecule type" value="Genomic_DNA"/>
</dbReference>
<sequence length="76" mass="8574">MTQEDTAFAVIMSFIQNALLCINRDLFHKTTVLLSSTVVPSLHPTYRKPRTSFWLGVSAVAGVSNYSRSTDYRYQA</sequence>
<protein>
    <submittedName>
        <fullName evidence="1">Uncharacterized protein</fullName>
    </submittedName>
</protein>
<evidence type="ECO:0000313" key="1">
    <source>
        <dbReference type="EMBL" id="EWG50401.1"/>
    </source>
</evidence>
<evidence type="ECO:0000313" key="2">
    <source>
        <dbReference type="Proteomes" id="UP000009096"/>
    </source>
</evidence>
<proteinExistence type="predicted"/>
<accession>W7MHU0</accession>
<dbReference type="RefSeq" id="XP_018756592.1">
    <property type="nucleotide sequence ID" value="XM_018898674.1"/>
</dbReference>
<dbReference type="Proteomes" id="UP000009096">
    <property type="component" value="Chromosome 1"/>
</dbReference>
<dbReference type="HOGENOM" id="CLU_2654679_0_0_1"/>
<organism evidence="1 2">
    <name type="scientific">Gibberella moniliformis (strain M3125 / FGSC 7600)</name>
    <name type="common">Maize ear and stalk rot fungus</name>
    <name type="synonym">Fusarium verticillioides</name>
    <dbReference type="NCBI Taxonomy" id="334819"/>
    <lineage>
        <taxon>Eukaryota</taxon>
        <taxon>Fungi</taxon>
        <taxon>Dikarya</taxon>
        <taxon>Ascomycota</taxon>
        <taxon>Pezizomycotina</taxon>
        <taxon>Sordariomycetes</taxon>
        <taxon>Hypocreomycetidae</taxon>
        <taxon>Hypocreales</taxon>
        <taxon>Nectriaceae</taxon>
        <taxon>Fusarium</taxon>
        <taxon>Fusarium fujikuroi species complex</taxon>
    </lineage>
</organism>
<name>W7MHU0_GIBM7</name>
<dbReference type="AlphaFoldDB" id="W7MHU0"/>